<keyword evidence="1" id="KW-0472">Membrane</keyword>
<dbReference type="Proteomes" id="UP000053105">
    <property type="component" value="Unassembled WGS sequence"/>
</dbReference>
<accession>A0A0N0BDF2</accession>
<keyword evidence="4" id="KW-1185">Reference proteome</keyword>
<dbReference type="OrthoDB" id="20086at2759"/>
<evidence type="ECO:0000256" key="1">
    <source>
        <dbReference type="SAM" id="Phobius"/>
    </source>
</evidence>
<name>A0A0N0BDF2_9HYME</name>
<dbReference type="Pfam" id="PF09811">
    <property type="entry name" value="Yae1_N"/>
    <property type="match status" value="1"/>
</dbReference>
<keyword evidence="1" id="KW-1133">Transmembrane helix</keyword>
<dbReference type="AlphaFoldDB" id="A0A0N0BDF2"/>
<protein>
    <recommendedName>
        <fullName evidence="2">Essential protein Yae1 N-terminal domain-containing protein</fullName>
    </recommendedName>
</protein>
<evidence type="ECO:0000313" key="3">
    <source>
        <dbReference type="EMBL" id="KOX70381.1"/>
    </source>
</evidence>
<dbReference type="InterPro" id="IPR019191">
    <property type="entry name" value="Essential_protein_Yae1_N"/>
</dbReference>
<reference evidence="3 4" key="1">
    <citation type="submission" date="2015-07" db="EMBL/GenBank/DDBJ databases">
        <title>The genome of Melipona quadrifasciata.</title>
        <authorList>
            <person name="Pan H."/>
            <person name="Kapheim K."/>
        </authorList>
    </citation>
    <scope>NUCLEOTIDE SEQUENCE [LARGE SCALE GENOMIC DNA]</scope>
    <source>
        <strain evidence="3">0111107301</strain>
        <tissue evidence="3">Whole body</tissue>
    </source>
</reference>
<evidence type="ECO:0000259" key="2">
    <source>
        <dbReference type="Pfam" id="PF09811"/>
    </source>
</evidence>
<keyword evidence="1" id="KW-0812">Transmembrane</keyword>
<evidence type="ECO:0000313" key="4">
    <source>
        <dbReference type="Proteomes" id="UP000053105"/>
    </source>
</evidence>
<sequence>MSKYETRQAERSQRRNKITRFKVVLVMVLLVVLEDFIGQTPQVDLINPGESSRGSIALYKMLPSPERNMENSSNESDIEDSLNIAAKDWDRIIDSAKKGGYRKGVDDGSNFVFQESFDNGYKKGFQTAFILGKFKSLLNSVPKDVEYPQNIKEILDKTRRGACHMCAAEQDINSTNKSFDEILDEQRSYSVQVLQTLYEYFQPYVKQLNISESDILKMQNVPDLDN</sequence>
<organism evidence="3 4">
    <name type="scientific">Melipona quadrifasciata</name>
    <dbReference type="NCBI Taxonomy" id="166423"/>
    <lineage>
        <taxon>Eukaryota</taxon>
        <taxon>Metazoa</taxon>
        <taxon>Ecdysozoa</taxon>
        <taxon>Arthropoda</taxon>
        <taxon>Hexapoda</taxon>
        <taxon>Insecta</taxon>
        <taxon>Pterygota</taxon>
        <taxon>Neoptera</taxon>
        <taxon>Endopterygota</taxon>
        <taxon>Hymenoptera</taxon>
        <taxon>Apocrita</taxon>
        <taxon>Aculeata</taxon>
        <taxon>Apoidea</taxon>
        <taxon>Anthophila</taxon>
        <taxon>Apidae</taxon>
        <taxon>Melipona</taxon>
    </lineage>
</organism>
<feature type="transmembrane region" description="Helical" evidence="1">
    <location>
        <begin position="21"/>
        <end position="38"/>
    </location>
</feature>
<gene>
    <name evidence="3" type="ORF">WN51_04784</name>
</gene>
<dbReference type="EMBL" id="KQ435863">
    <property type="protein sequence ID" value="KOX70381.1"/>
    <property type="molecule type" value="Genomic_DNA"/>
</dbReference>
<proteinExistence type="predicted"/>
<feature type="domain" description="Essential protein Yae1 N-terminal" evidence="2">
    <location>
        <begin position="100"/>
        <end position="134"/>
    </location>
</feature>